<keyword evidence="5 9" id="KW-0067">ATP-binding</keyword>
<dbReference type="SMART" id="SM00100">
    <property type="entry name" value="cNMP"/>
    <property type="match status" value="2"/>
</dbReference>
<reference evidence="12 13" key="1">
    <citation type="submission" date="2018-12" db="EMBL/GenBank/DDBJ databases">
        <title>Bacillus ochoae sp. nov., Paenibacillus whitsoniae sp. nov., Paenibacillus spiritus sp. nov. Isolated from the Mars Exploration Rover during spacecraft assembly.</title>
        <authorList>
            <person name="Seuylemezian A."/>
            <person name="Vaishampayan P."/>
        </authorList>
    </citation>
    <scope>NUCLEOTIDE SEQUENCE [LARGE SCALE GENOMIC DNA]</scope>
    <source>
        <strain evidence="12 13">MER 54</strain>
    </source>
</reference>
<dbReference type="CDD" id="cd00038">
    <property type="entry name" value="CAP_ED"/>
    <property type="match status" value="2"/>
</dbReference>
<dbReference type="SUPFAM" id="SSF48371">
    <property type="entry name" value="ARM repeat"/>
    <property type="match status" value="1"/>
</dbReference>
<dbReference type="InterPro" id="IPR004155">
    <property type="entry name" value="PBS_lyase_HEAT"/>
</dbReference>
<evidence type="ECO:0000256" key="9">
    <source>
        <dbReference type="RuleBase" id="RU363121"/>
    </source>
</evidence>
<feature type="transmembrane region" description="Helical" evidence="9">
    <location>
        <begin position="240"/>
        <end position="261"/>
    </location>
</feature>
<dbReference type="PROSITE" id="PS00889">
    <property type="entry name" value="CNMP_BINDING_2"/>
    <property type="match status" value="1"/>
</dbReference>
<evidence type="ECO:0000256" key="4">
    <source>
        <dbReference type="ARBA" id="ARBA00022741"/>
    </source>
</evidence>
<dbReference type="SMART" id="SM00567">
    <property type="entry name" value="EZ_HEAT"/>
    <property type="match status" value="4"/>
</dbReference>
<accession>A0A430J7P1</accession>
<dbReference type="PANTHER" id="PTHR24567:SF74">
    <property type="entry name" value="HTH-TYPE TRANSCRIPTIONAL REGULATOR ARCR"/>
    <property type="match status" value="1"/>
</dbReference>
<feature type="compositionally biased region" description="Low complexity" evidence="10">
    <location>
        <begin position="1023"/>
        <end position="1033"/>
    </location>
</feature>
<feature type="transmembrane region" description="Helical" evidence="9">
    <location>
        <begin position="152"/>
        <end position="171"/>
    </location>
</feature>
<dbReference type="AlphaFoldDB" id="A0A430J7P1"/>
<dbReference type="GO" id="GO:0005471">
    <property type="term" value="F:ATP:ADP antiporter activity"/>
    <property type="evidence" value="ECO:0007669"/>
    <property type="project" value="InterPro"/>
</dbReference>
<keyword evidence="3 9" id="KW-0812">Transmembrane</keyword>
<dbReference type="GO" id="GO:0005829">
    <property type="term" value="C:cytosol"/>
    <property type="evidence" value="ECO:0007669"/>
    <property type="project" value="TreeGrafter"/>
</dbReference>
<dbReference type="CDD" id="cd06174">
    <property type="entry name" value="MFS"/>
    <property type="match status" value="1"/>
</dbReference>
<dbReference type="GO" id="GO:0005524">
    <property type="term" value="F:ATP binding"/>
    <property type="evidence" value="ECO:0007669"/>
    <property type="project" value="UniProtKB-KW"/>
</dbReference>
<feature type="transmembrane region" description="Helical" evidence="9">
    <location>
        <begin position="308"/>
        <end position="336"/>
    </location>
</feature>
<keyword evidence="8" id="KW-0010">Activator</keyword>
<keyword evidence="13" id="KW-1185">Reference proteome</keyword>
<feature type="transmembrane region" description="Helical" evidence="9">
    <location>
        <begin position="60"/>
        <end position="79"/>
    </location>
</feature>
<dbReference type="OrthoDB" id="3525895at2"/>
<dbReference type="EMBL" id="RXHU01000082">
    <property type="protein sequence ID" value="RTE05412.1"/>
    <property type="molecule type" value="Genomic_DNA"/>
</dbReference>
<dbReference type="InterPro" id="IPR018488">
    <property type="entry name" value="cNMP-bd_CS"/>
</dbReference>
<organism evidence="12 13">
    <name type="scientific">Paenibacillus whitsoniae</name>
    <dbReference type="NCBI Taxonomy" id="2496558"/>
    <lineage>
        <taxon>Bacteria</taxon>
        <taxon>Bacillati</taxon>
        <taxon>Bacillota</taxon>
        <taxon>Bacilli</taxon>
        <taxon>Bacillales</taxon>
        <taxon>Paenibacillaceae</taxon>
        <taxon>Paenibacillus</taxon>
    </lineage>
</organism>
<evidence type="ECO:0000313" key="13">
    <source>
        <dbReference type="Proteomes" id="UP000276128"/>
    </source>
</evidence>
<evidence type="ECO:0000256" key="3">
    <source>
        <dbReference type="ARBA" id="ARBA00022692"/>
    </source>
</evidence>
<evidence type="ECO:0000256" key="6">
    <source>
        <dbReference type="ARBA" id="ARBA00022989"/>
    </source>
</evidence>
<feature type="transmembrane region" description="Helical" evidence="9">
    <location>
        <begin position="183"/>
        <end position="202"/>
    </location>
</feature>
<dbReference type="Gene3D" id="1.25.10.10">
    <property type="entry name" value="Leucine-rich Repeat Variant"/>
    <property type="match status" value="2"/>
</dbReference>
<dbReference type="Gene3D" id="2.60.120.10">
    <property type="entry name" value="Jelly Rolls"/>
    <property type="match status" value="2"/>
</dbReference>
<dbReference type="Gene3D" id="1.20.1250.20">
    <property type="entry name" value="MFS general substrate transporter like domains"/>
    <property type="match status" value="1"/>
</dbReference>
<dbReference type="PROSITE" id="PS50042">
    <property type="entry name" value="CNMP_BINDING_3"/>
    <property type="match status" value="2"/>
</dbReference>
<keyword evidence="4 9" id="KW-0547">Nucleotide-binding</keyword>
<comment type="similarity">
    <text evidence="9">Belongs to the ADP/ATP translocase tlc family.</text>
</comment>
<feature type="region of interest" description="Disordered" evidence="10">
    <location>
        <begin position="1023"/>
        <end position="1044"/>
    </location>
</feature>
<comment type="subcellular location">
    <subcellularLocation>
        <location evidence="1 9">Membrane</location>
        <topology evidence="1 9">Multi-pass membrane protein</topology>
    </subcellularLocation>
</comment>
<dbReference type="Pfam" id="PF03219">
    <property type="entry name" value="TLC"/>
    <property type="match status" value="1"/>
</dbReference>
<name>A0A430J7P1_9BACL</name>
<keyword evidence="7 9" id="KW-0472">Membrane</keyword>
<proteinExistence type="inferred from homology"/>
<evidence type="ECO:0000256" key="1">
    <source>
        <dbReference type="ARBA" id="ARBA00004141"/>
    </source>
</evidence>
<dbReference type="Pfam" id="PF00027">
    <property type="entry name" value="cNMP_binding"/>
    <property type="match status" value="2"/>
</dbReference>
<dbReference type="SUPFAM" id="SSF103473">
    <property type="entry name" value="MFS general substrate transporter"/>
    <property type="match status" value="1"/>
</dbReference>
<feature type="transmembrane region" description="Helical" evidence="9">
    <location>
        <begin position="116"/>
        <end position="140"/>
    </location>
</feature>
<sequence>MSRVVKGKAFQAFLHKWSEDKKEYRKVLLLFVYLFCVVSASTIGRTAADTLFLSRFDNSYLSVMYLPQAMVMITAGILFQRFSPKVRLDTLIKVLIPLISALVLVSRLGVGMELRWVFPVMYIGYDVFNFLMIVCFWQFATSVMDQRKAKQMIGLVGSGGIVGGILSGFGLKALVPLVGTANLIYFYAALQLLGMAAVYVILRTTKKESAAETKPAQAAAPAVKRANAQKSGLFASVPHLKYVAILAAALVLSLTLIDYQFKVILRGTLQNEALAGFMGSFYGFSGLIALFVQLFVSGKIITRFGVMTALLIFPVVLFAGSLGVLVLPVLAMAVMVKGSDKVVGDTIYSSVSQLVMFPVPPEWRGKAKGFLDGIVRNGAKGLAAICLLLVTRWVAPEDLSYIVLALLLVGIGAGIKVKKAYLSTLLANLKTATDDTQIELNLMDSVTRQILIETLGSPDKQQALYAFGLLKEASYDLTPHVRDLLRHRAPEVVMEALSYVEERVPAGFEGDVQALLHAESPPVRAKALLALSAYADDAYLDEITGHLDAEKVEIQAAAIAGLVKYYGIEGMFRAVGKLKDMLESGQEEERMAMASLFGQIRVKNFYKPLRALLEDRSPQVRIRALESAAILHVPPLIDAIVALLRDNQTRRHAVEALAAYDEDVVLPQLAPYLEERSVRLYMPAVFERMPGEASVGLLFASYAAAPYELRDRIVEALLRMQQLQPHMAVDAKLTETYILEEIQLHGQFAEHGSAIAGDEQYTEIVKMVQENRRAMSRRVFQLLSLLHDSQTMQAVYLDWSEGDSRQQANAEEVIDQTLHGALRTEMAKLMASPRELGKHAASPTERTLHLSWLAEQGDDWLAQSIRHLLQRESGRSGDAELEELMHRVQLLRQVALFQGLTSRDLAAIAVRLHPIEVEMGTVVIREGDPGDSLMLLVEGAAGVYRASAKLGSLKPGDCFGEMAILTQSARTASIVAEADSQLLRLDSAVFYDMMFDQKSIAVEMMKLLSRRLRSELARGRAAQEAAAGAEAGTSGTGGEGVSAEVQTHHPDATPAEVAAGMEQVLADEASVSGTGQVLEEAASVAVAEQVSSGEGRPVAAIESAADVEEVVSDLTSNGVILRRILVLQKIELFAHLAPKDFVWLAQMVEEVAYAPGDTICKAGDFGDSMYGIIEGRIRVHRGSDTFAMLGEGDFFGEMAIIDSGPRSADCTVAEPAVLMRLHRDLVFSFCFQNIDVLRSMMRVIADRLRGMN</sequence>
<evidence type="ECO:0000256" key="7">
    <source>
        <dbReference type="ARBA" id="ARBA00023136"/>
    </source>
</evidence>
<dbReference type="PROSITE" id="PS00888">
    <property type="entry name" value="CNMP_BINDING_1"/>
    <property type="match status" value="1"/>
</dbReference>
<dbReference type="InterPro" id="IPR014710">
    <property type="entry name" value="RmlC-like_jellyroll"/>
</dbReference>
<evidence type="ECO:0000256" key="5">
    <source>
        <dbReference type="ARBA" id="ARBA00022840"/>
    </source>
</evidence>
<dbReference type="InterPro" id="IPR004667">
    <property type="entry name" value="ADP_ATP_car_bac_type"/>
</dbReference>
<evidence type="ECO:0000313" key="12">
    <source>
        <dbReference type="EMBL" id="RTE05412.1"/>
    </source>
</evidence>
<dbReference type="InterPro" id="IPR018490">
    <property type="entry name" value="cNMP-bd_dom_sf"/>
</dbReference>
<evidence type="ECO:0000256" key="10">
    <source>
        <dbReference type="SAM" id="MobiDB-lite"/>
    </source>
</evidence>
<dbReference type="InterPro" id="IPR050397">
    <property type="entry name" value="Env_Response_Regulators"/>
</dbReference>
<gene>
    <name evidence="12" type="ORF">EJQ19_24565</name>
</gene>
<evidence type="ECO:0000256" key="2">
    <source>
        <dbReference type="ARBA" id="ARBA00022448"/>
    </source>
</evidence>
<keyword evidence="6 9" id="KW-1133">Transmembrane helix</keyword>
<dbReference type="InterPro" id="IPR036259">
    <property type="entry name" value="MFS_trans_sf"/>
</dbReference>
<dbReference type="InterPro" id="IPR000595">
    <property type="entry name" value="cNMP-bd_dom"/>
</dbReference>
<dbReference type="GO" id="GO:0003700">
    <property type="term" value="F:DNA-binding transcription factor activity"/>
    <property type="evidence" value="ECO:0007669"/>
    <property type="project" value="TreeGrafter"/>
</dbReference>
<dbReference type="InterPro" id="IPR016024">
    <property type="entry name" value="ARM-type_fold"/>
</dbReference>
<evidence type="ECO:0000259" key="11">
    <source>
        <dbReference type="PROSITE" id="PS50042"/>
    </source>
</evidence>
<feature type="transmembrane region" description="Helical" evidence="9">
    <location>
        <begin position="27"/>
        <end position="48"/>
    </location>
</feature>
<feature type="transmembrane region" description="Helical" evidence="9">
    <location>
        <begin position="91"/>
        <end position="110"/>
    </location>
</feature>
<feature type="transmembrane region" description="Helical" evidence="9">
    <location>
        <begin position="273"/>
        <end position="296"/>
    </location>
</feature>
<dbReference type="PANTHER" id="PTHR24567">
    <property type="entry name" value="CRP FAMILY TRANSCRIPTIONAL REGULATORY PROTEIN"/>
    <property type="match status" value="1"/>
</dbReference>
<dbReference type="GO" id="GO:0016020">
    <property type="term" value="C:membrane"/>
    <property type="evidence" value="ECO:0007669"/>
    <property type="project" value="UniProtKB-SubCell"/>
</dbReference>
<dbReference type="Proteomes" id="UP000276128">
    <property type="component" value="Unassembled WGS sequence"/>
</dbReference>
<dbReference type="SUPFAM" id="SSF51206">
    <property type="entry name" value="cAMP-binding domain-like"/>
    <property type="match status" value="2"/>
</dbReference>
<dbReference type="InterPro" id="IPR011989">
    <property type="entry name" value="ARM-like"/>
</dbReference>
<evidence type="ECO:0000256" key="8">
    <source>
        <dbReference type="ARBA" id="ARBA00023159"/>
    </source>
</evidence>
<protein>
    <recommendedName>
        <fullName evidence="9">ADP,ATP carrier protein</fullName>
    </recommendedName>
</protein>
<dbReference type="RefSeq" id="WP_126143884.1">
    <property type="nucleotide sequence ID" value="NZ_RXHU01000082.1"/>
</dbReference>
<feature type="domain" description="Cyclic nucleotide-binding" evidence="11">
    <location>
        <begin position="1132"/>
        <end position="1247"/>
    </location>
</feature>
<feature type="domain" description="Cyclic nucleotide-binding" evidence="11">
    <location>
        <begin position="896"/>
        <end position="1011"/>
    </location>
</feature>
<keyword evidence="2 9" id="KW-0813">Transport</keyword>
<comment type="caution">
    <text evidence="12">The sequence shown here is derived from an EMBL/GenBank/DDBJ whole genome shotgun (WGS) entry which is preliminary data.</text>
</comment>